<dbReference type="Proteomes" id="UP000002383">
    <property type="component" value="Chromosome"/>
</dbReference>
<dbReference type="eggNOG" id="COG4977">
    <property type="taxonomic scope" value="Bacteria"/>
</dbReference>
<dbReference type="PANTHER" id="PTHR43130:SF3">
    <property type="entry name" value="HTH-TYPE TRANSCRIPTIONAL REGULATOR RV1931C"/>
    <property type="match status" value="1"/>
</dbReference>
<dbReference type="PANTHER" id="PTHR43130">
    <property type="entry name" value="ARAC-FAMILY TRANSCRIPTIONAL REGULATOR"/>
    <property type="match status" value="1"/>
</dbReference>
<evidence type="ECO:0000313" key="3">
    <source>
        <dbReference type="Proteomes" id="UP000002383"/>
    </source>
</evidence>
<dbReference type="InterPro" id="IPR052158">
    <property type="entry name" value="INH-QAR"/>
</dbReference>
<keyword evidence="3" id="KW-1185">Reference proteome</keyword>
<dbReference type="AlphaFoldDB" id="B8GS59"/>
<gene>
    <name evidence="2" type="ordered locus">Tgr7_1680</name>
</gene>
<protein>
    <submittedName>
        <fullName evidence="2">ThiJ/PfpI domain protein</fullName>
    </submittedName>
</protein>
<dbReference type="InterPro" id="IPR029062">
    <property type="entry name" value="Class_I_gatase-like"/>
</dbReference>
<organism evidence="2 3">
    <name type="scientific">Thioalkalivibrio sulfidiphilus (strain HL-EbGR7)</name>
    <dbReference type="NCBI Taxonomy" id="396588"/>
    <lineage>
        <taxon>Bacteria</taxon>
        <taxon>Pseudomonadati</taxon>
        <taxon>Pseudomonadota</taxon>
        <taxon>Gammaproteobacteria</taxon>
        <taxon>Chromatiales</taxon>
        <taxon>Ectothiorhodospiraceae</taxon>
        <taxon>Thioalkalivibrio</taxon>
    </lineage>
</organism>
<dbReference type="SUPFAM" id="SSF52317">
    <property type="entry name" value="Class I glutamine amidotransferase-like"/>
    <property type="match status" value="1"/>
</dbReference>
<dbReference type="KEGG" id="tgr:Tgr7_1680"/>
<feature type="domain" description="DJ-1/PfpI" evidence="1">
    <location>
        <begin position="4"/>
        <end position="178"/>
    </location>
</feature>
<dbReference type="HOGENOM" id="CLU_000445_44_1_6"/>
<dbReference type="InterPro" id="IPR002818">
    <property type="entry name" value="DJ-1/PfpI"/>
</dbReference>
<dbReference type="GO" id="GO:0006355">
    <property type="term" value="P:regulation of DNA-templated transcription"/>
    <property type="evidence" value="ECO:0007669"/>
    <property type="project" value="TreeGrafter"/>
</dbReference>
<proteinExistence type="predicted"/>
<dbReference type="Pfam" id="PF01965">
    <property type="entry name" value="DJ-1_PfpI"/>
    <property type="match status" value="1"/>
</dbReference>
<sequence length="207" mass="22685">MQKHVGILIFENVEVLDFTGPYEVFVTTRLDETRRRETESPYRVSLLAATAEPVTCSGGMRVLPTYTLNDAPALDILVVPGGWGVRALLEDAALQAWLRDRAGQVSTLASVCTGSLLLASAGLLDGRDATTHWRSLPFMKEHFPRVRVHEDLHVVQDGDLISSAGISAGMDLALHLVARDHGVEVAANAARNMEYPWPTDNTRRVTL</sequence>
<name>B8GS59_THISH</name>
<dbReference type="RefSeq" id="WP_012638246.1">
    <property type="nucleotide sequence ID" value="NC_011901.1"/>
</dbReference>
<dbReference type="STRING" id="396588.Tgr7_1680"/>
<dbReference type="CDD" id="cd03139">
    <property type="entry name" value="GATase1_PfpI_2"/>
    <property type="match status" value="1"/>
</dbReference>
<reference evidence="2 3" key="1">
    <citation type="journal article" date="2011" name="Stand. Genomic Sci.">
        <title>Complete genome sequence of 'Thioalkalivibrio sulfidophilus' HL-EbGr7.</title>
        <authorList>
            <person name="Muyzer G."/>
            <person name="Sorokin D.Y."/>
            <person name="Mavromatis K."/>
            <person name="Lapidus A."/>
            <person name="Clum A."/>
            <person name="Ivanova N."/>
            <person name="Pati A."/>
            <person name="d'Haeseleer P."/>
            <person name="Woyke T."/>
            <person name="Kyrpides N.C."/>
        </authorList>
    </citation>
    <scope>NUCLEOTIDE SEQUENCE [LARGE SCALE GENOMIC DNA]</scope>
    <source>
        <strain evidence="2 3">HL-EbGR7</strain>
    </source>
</reference>
<dbReference type="EMBL" id="CP001339">
    <property type="protein sequence ID" value="ACL72763.1"/>
    <property type="molecule type" value="Genomic_DNA"/>
</dbReference>
<evidence type="ECO:0000259" key="1">
    <source>
        <dbReference type="Pfam" id="PF01965"/>
    </source>
</evidence>
<dbReference type="Gene3D" id="3.40.50.880">
    <property type="match status" value="1"/>
</dbReference>
<accession>B8GS59</accession>
<dbReference type="OrthoDB" id="9803764at2"/>
<evidence type="ECO:0000313" key="2">
    <source>
        <dbReference type="EMBL" id="ACL72763.1"/>
    </source>
</evidence>